<evidence type="ECO:0000313" key="2">
    <source>
        <dbReference type="EMBL" id="GMF63913.1"/>
    </source>
</evidence>
<keyword evidence="3" id="KW-1185">Reference proteome</keyword>
<dbReference type="Proteomes" id="UP001165121">
    <property type="component" value="Unassembled WGS sequence"/>
</dbReference>
<reference evidence="2" key="1">
    <citation type="submission" date="2023-04" db="EMBL/GenBank/DDBJ databases">
        <title>Phytophthora fragariaefolia NBRC 109709.</title>
        <authorList>
            <person name="Ichikawa N."/>
            <person name="Sato H."/>
            <person name="Tonouchi N."/>
        </authorList>
    </citation>
    <scope>NUCLEOTIDE SEQUENCE</scope>
    <source>
        <strain evidence="2">NBRC 109709</strain>
    </source>
</reference>
<organism evidence="2 3">
    <name type="scientific">Phytophthora fragariaefolia</name>
    <dbReference type="NCBI Taxonomy" id="1490495"/>
    <lineage>
        <taxon>Eukaryota</taxon>
        <taxon>Sar</taxon>
        <taxon>Stramenopiles</taxon>
        <taxon>Oomycota</taxon>
        <taxon>Peronosporomycetes</taxon>
        <taxon>Peronosporales</taxon>
        <taxon>Peronosporaceae</taxon>
        <taxon>Phytophthora</taxon>
    </lineage>
</organism>
<dbReference type="OrthoDB" id="10367485at2759"/>
<dbReference type="AlphaFoldDB" id="A0A9W7D856"/>
<protein>
    <submittedName>
        <fullName evidence="2">Unnamed protein product</fullName>
    </submittedName>
</protein>
<dbReference type="EMBL" id="BSXT01007542">
    <property type="protein sequence ID" value="GMF63913.1"/>
    <property type="molecule type" value="Genomic_DNA"/>
</dbReference>
<feature type="compositionally biased region" description="Polar residues" evidence="1">
    <location>
        <begin position="128"/>
        <end position="137"/>
    </location>
</feature>
<name>A0A9W7D856_9STRA</name>
<evidence type="ECO:0000313" key="3">
    <source>
        <dbReference type="Proteomes" id="UP001165121"/>
    </source>
</evidence>
<evidence type="ECO:0000256" key="1">
    <source>
        <dbReference type="SAM" id="MobiDB-lite"/>
    </source>
</evidence>
<sequence length="137" mass="14752">MAKRAWDGVTKDTISNCWLHSGITTHDADSSAAQRLRATAFATGPHNARAGADEHQHQEVTTQPPDAVTRHSEDDGGVSPHDDQVCSNNNGAGSERESSSSEERDDSGYEDFSLESSARASDEEALTEANTRSPKRI</sequence>
<proteinExistence type="predicted"/>
<comment type="caution">
    <text evidence="2">The sequence shown here is derived from an EMBL/GenBank/DDBJ whole genome shotgun (WGS) entry which is preliminary data.</text>
</comment>
<feature type="compositionally biased region" description="Basic and acidic residues" evidence="1">
    <location>
        <begin position="68"/>
        <end position="84"/>
    </location>
</feature>
<feature type="region of interest" description="Disordered" evidence="1">
    <location>
        <begin position="37"/>
        <end position="137"/>
    </location>
</feature>
<accession>A0A9W7D856</accession>
<feature type="compositionally biased region" description="Acidic residues" evidence="1">
    <location>
        <begin position="103"/>
        <end position="113"/>
    </location>
</feature>
<gene>
    <name evidence="2" type="ORF">Pfra01_002789200</name>
</gene>